<keyword evidence="1" id="KW-0472">Membrane</keyword>
<comment type="caution">
    <text evidence="2">The sequence shown here is derived from an EMBL/GenBank/DDBJ whole genome shotgun (WGS) entry which is preliminary data.</text>
</comment>
<evidence type="ECO:0000256" key="1">
    <source>
        <dbReference type="SAM" id="Phobius"/>
    </source>
</evidence>
<reference evidence="2 3" key="1">
    <citation type="submission" date="2016-07" db="EMBL/GenBank/DDBJ databases">
        <title>Pervasive Adenine N6-methylation of Active Genes in Fungi.</title>
        <authorList>
            <consortium name="DOE Joint Genome Institute"/>
            <person name="Mondo S.J."/>
            <person name="Dannebaum R.O."/>
            <person name="Kuo R.C."/>
            <person name="Labutti K."/>
            <person name="Haridas S."/>
            <person name="Kuo A."/>
            <person name="Salamov A."/>
            <person name="Ahrendt S.R."/>
            <person name="Lipzen A."/>
            <person name="Sullivan W."/>
            <person name="Andreopoulos W.B."/>
            <person name="Clum A."/>
            <person name="Lindquist E."/>
            <person name="Daum C."/>
            <person name="Ramamoorthy G.K."/>
            <person name="Gryganskyi A."/>
            <person name="Culley D."/>
            <person name="Magnuson J.K."/>
            <person name="James T.Y."/>
            <person name="O'Malley M.A."/>
            <person name="Stajich J.E."/>
            <person name="Spatafora J.W."/>
            <person name="Visel A."/>
            <person name="Grigoriev I.V."/>
        </authorList>
    </citation>
    <scope>NUCLEOTIDE SEQUENCE [LARGE SCALE GENOMIC DNA]</scope>
    <source>
        <strain evidence="2 3">PL171</strain>
    </source>
</reference>
<feature type="transmembrane region" description="Helical" evidence="1">
    <location>
        <begin position="20"/>
        <end position="51"/>
    </location>
</feature>
<dbReference type="Proteomes" id="UP000193411">
    <property type="component" value="Unassembled WGS sequence"/>
</dbReference>
<keyword evidence="3" id="KW-1185">Reference proteome</keyword>
<accession>A0A1Y2HHD7</accession>
<name>A0A1Y2HHD7_9FUNG</name>
<keyword evidence="1" id="KW-1133">Transmembrane helix</keyword>
<organism evidence="2 3">
    <name type="scientific">Catenaria anguillulae PL171</name>
    <dbReference type="NCBI Taxonomy" id="765915"/>
    <lineage>
        <taxon>Eukaryota</taxon>
        <taxon>Fungi</taxon>
        <taxon>Fungi incertae sedis</taxon>
        <taxon>Blastocladiomycota</taxon>
        <taxon>Blastocladiomycetes</taxon>
        <taxon>Blastocladiales</taxon>
        <taxon>Catenariaceae</taxon>
        <taxon>Catenaria</taxon>
    </lineage>
</organism>
<proteinExistence type="predicted"/>
<sequence>MSAQLWLQTNWPTAYKLPKFPLPCHCCFAHTLFSPCFFFVLGIVATVALVFEIGQSLQRLNLIPQDLIPQDSPSEEAAVDIIDQQP</sequence>
<keyword evidence="1" id="KW-0812">Transmembrane</keyword>
<gene>
    <name evidence="2" type="ORF">BCR44DRAFT_1187046</name>
</gene>
<dbReference type="EMBL" id="MCFL01000032">
    <property type="protein sequence ID" value="ORZ33975.1"/>
    <property type="molecule type" value="Genomic_DNA"/>
</dbReference>
<protein>
    <submittedName>
        <fullName evidence="2">Uncharacterized protein</fullName>
    </submittedName>
</protein>
<evidence type="ECO:0000313" key="2">
    <source>
        <dbReference type="EMBL" id="ORZ33975.1"/>
    </source>
</evidence>
<dbReference type="AlphaFoldDB" id="A0A1Y2HHD7"/>
<evidence type="ECO:0000313" key="3">
    <source>
        <dbReference type="Proteomes" id="UP000193411"/>
    </source>
</evidence>